<evidence type="ECO:0000256" key="9">
    <source>
        <dbReference type="SAM" id="Phobius"/>
    </source>
</evidence>
<feature type="domain" description="PGG" evidence="10">
    <location>
        <begin position="172"/>
        <end position="280"/>
    </location>
</feature>
<evidence type="ECO:0000313" key="12">
    <source>
        <dbReference type="RefSeq" id="XP_027343872.1"/>
    </source>
</evidence>
<dbReference type="SMART" id="SM00248">
    <property type="entry name" value="ANK"/>
    <property type="match status" value="3"/>
</dbReference>
<dbReference type="KEGG" id="aprc:113856300"/>
<evidence type="ECO:0000256" key="5">
    <source>
        <dbReference type="ARBA" id="ARBA00022989"/>
    </source>
</evidence>
<proteinExistence type="predicted"/>
<dbReference type="GO" id="GO:0005886">
    <property type="term" value="C:plasma membrane"/>
    <property type="evidence" value="ECO:0007669"/>
    <property type="project" value="UniProtKB-SubCell"/>
</dbReference>
<evidence type="ECO:0000259" key="10">
    <source>
        <dbReference type="Pfam" id="PF13962"/>
    </source>
</evidence>
<evidence type="ECO:0000256" key="7">
    <source>
        <dbReference type="ARBA" id="ARBA00023136"/>
    </source>
</evidence>
<evidence type="ECO:0000256" key="2">
    <source>
        <dbReference type="ARBA" id="ARBA00004413"/>
    </source>
</evidence>
<reference evidence="12" key="2">
    <citation type="submission" date="2025-08" db="UniProtKB">
        <authorList>
            <consortium name="RefSeq"/>
        </authorList>
    </citation>
    <scope>IDENTIFICATION</scope>
    <source>
        <tissue evidence="12">Young leaves</tissue>
    </source>
</reference>
<dbReference type="SUPFAM" id="SSF48403">
    <property type="entry name" value="Ankyrin repeat"/>
    <property type="match status" value="1"/>
</dbReference>
<feature type="repeat" description="ANK" evidence="8">
    <location>
        <begin position="37"/>
        <end position="59"/>
    </location>
</feature>
<feature type="transmembrane region" description="Helical" evidence="9">
    <location>
        <begin position="177"/>
        <end position="198"/>
    </location>
</feature>
<evidence type="ECO:0000256" key="1">
    <source>
        <dbReference type="ARBA" id="ARBA00004141"/>
    </source>
</evidence>
<protein>
    <submittedName>
        <fullName evidence="12">Protein ACCELERATED CELL DEATH 6-like</fullName>
    </submittedName>
</protein>
<keyword evidence="6 8" id="KW-0040">ANK repeat</keyword>
<feature type="repeat" description="ANK" evidence="8">
    <location>
        <begin position="75"/>
        <end position="108"/>
    </location>
</feature>
<dbReference type="PROSITE" id="PS50297">
    <property type="entry name" value="ANK_REP_REGION"/>
    <property type="match status" value="1"/>
</dbReference>
<dbReference type="PROSITE" id="PS50088">
    <property type="entry name" value="ANK_REPEAT"/>
    <property type="match status" value="2"/>
</dbReference>
<evidence type="ECO:0000256" key="6">
    <source>
        <dbReference type="ARBA" id="ARBA00023043"/>
    </source>
</evidence>
<dbReference type="PANTHER" id="PTHR24186">
    <property type="entry name" value="PROTEIN PHOSPHATASE 1 REGULATORY SUBUNIT"/>
    <property type="match status" value="1"/>
</dbReference>
<accession>A0A8B8KJ65</accession>
<dbReference type="PANTHER" id="PTHR24186:SF46">
    <property type="entry name" value="PROTEIN ACCELERATED CELL DEATH 6-LIKE"/>
    <property type="match status" value="1"/>
</dbReference>
<keyword evidence="3 9" id="KW-0812">Transmembrane</keyword>
<keyword evidence="11" id="KW-1185">Reference proteome</keyword>
<keyword evidence="7 9" id="KW-0472">Membrane</keyword>
<comment type="subcellular location">
    <subcellularLocation>
        <location evidence="2">Cell membrane</location>
        <topology evidence="2">Peripheral membrane protein</topology>
        <orientation evidence="2">Cytoplasmic side</orientation>
    </subcellularLocation>
    <subcellularLocation>
        <location evidence="1">Membrane</location>
        <topology evidence="1">Multi-pass membrane protein</topology>
    </subcellularLocation>
</comment>
<keyword evidence="4" id="KW-0677">Repeat</keyword>
<dbReference type="OrthoDB" id="598775at2759"/>
<feature type="transmembrane region" description="Helical" evidence="9">
    <location>
        <begin position="218"/>
        <end position="241"/>
    </location>
</feature>
<dbReference type="InterPro" id="IPR026961">
    <property type="entry name" value="PGG_dom"/>
</dbReference>
<evidence type="ECO:0000256" key="8">
    <source>
        <dbReference type="PROSITE-ProRule" id="PRU00023"/>
    </source>
</evidence>
<reference evidence="11" key="1">
    <citation type="journal article" date="2019" name="Toxins">
        <title>Detection of Abrin-Like and Prepropulchellin-Like Toxin Genes and Transcripts Using Whole Genome Sequencing and Full-Length Transcript Sequencing of Abrus precatorius.</title>
        <authorList>
            <person name="Hovde B.T."/>
            <person name="Daligault H.E."/>
            <person name="Hanschen E.R."/>
            <person name="Kunde Y.A."/>
            <person name="Johnson M.B."/>
            <person name="Starkenburg S.R."/>
            <person name="Johnson S.L."/>
        </authorList>
    </citation>
    <scope>NUCLEOTIDE SEQUENCE [LARGE SCALE GENOMIC DNA]</scope>
</reference>
<name>A0A8B8KJ65_ABRPR</name>
<dbReference type="InterPro" id="IPR036770">
    <property type="entry name" value="Ankyrin_rpt-contain_sf"/>
</dbReference>
<evidence type="ECO:0000256" key="3">
    <source>
        <dbReference type="ARBA" id="ARBA00022692"/>
    </source>
</evidence>
<sequence>MDFFPLHLASYAAHVEVVQELLKQEYCPDPMEMLDNDGQNILHLAVKGGNFKMVRHILQSTDEGVQKMINSQDINGNTPLHLAALHCHPKIVLVLTWKKEVNLNLVNKKYQTALTAFKPPLNPSLRQQLTWSALRSAGMQSNNSVLSPIKIPPKSKDLWKRNWLPRRESMEPYKDRVNTLMLVSTLIITVTFAAGFTMPGGTNSSDPEHGMALMLNRIWFKLFIFCITISMYGAISVTIILIRAQLGDITLALLALKVARYLLGITLATLSLAFLAGVHLVISDLSWLATSSLVLGLVFIFFLLLLYILLWFPSSSSNPIVRRMSYYPFLLLALLVEPDEE</sequence>
<feature type="transmembrane region" description="Helical" evidence="9">
    <location>
        <begin position="261"/>
        <end position="282"/>
    </location>
</feature>
<dbReference type="InterPro" id="IPR002110">
    <property type="entry name" value="Ankyrin_rpt"/>
</dbReference>
<evidence type="ECO:0000313" key="11">
    <source>
        <dbReference type="Proteomes" id="UP000694853"/>
    </source>
</evidence>
<keyword evidence="5 9" id="KW-1133">Transmembrane helix</keyword>
<dbReference type="RefSeq" id="XP_027343872.1">
    <property type="nucleotide sequence ID" value="XM_027488071.1"/>
</dbReference>
<dbReference type="GeneID" id="113856300"/>
<dbReference type="Gene3D" id="1.25.40.20">
    <property type="entry name" value="Ankyrin repeat-containing domain"/>
    <property type="match status" value="1"/>
</dbReference>
<dbReference type="AlphaFoldDB" id="A0A8B8KJ65"/>
<organism evidence="11 12">
    <name type="scientific">Abrus precatorius</name>
    <name type="common">Indian licorice</name>
    <name type="synonym">Glycine abrus</name>
    <dbReference type="NCBI Taxonomy" id="3816"/>
    <lineage>
        <taxon>Eukaryota</taxon>
        <taxon>Viridiplantae</taxon>
        <taxon>Streptophyta</taxon>
        <taxon>Embryophyta</taxon>
        <taxon>Tracheophyta</taxon>
        <taxon>Spermatophyta</taxon>
        <taxon>Magnoliopsida</taxon>
        <taxon>eudicotyledons</taxon>
        <taxon>Gunneridae</taxon>
        <taxon>Pentapetalae</taxon>
        <taxon>rosids</taxon>
        <taxon>fabids</taxon>
        <taxon>Fabales</taxon>
        <taxon>Fabaceae</taxon>
        <taxon>Papilionoideae</taxon>
        <taxon>50 kb inversion clade</taxon>
        <taxon>NPAAA clade</taxon>
        <taxon>indigoferoid/millettioid clade</taxon>
        <taxon>Abreae</taxon>
        <taxon>Abrus</taxon>
    </lineage>
</organism>
<feature type="transmembrane region" description="Helical" evidence="9">
    <location>
        <begin position="288"/>
        <end position="312"/>
    </location>
</feature>
<gene>
    <name evidence="12" type="primary">LOC113856300</name>
</gene>
<dbReference type="Proteomes" id="UP000694853">
    <property type="component" value="Unplaced"/>
</dbReference>
<evidence type="ECO:0000256" key="4">
    <source>
        <dbReference type="ARBA" id="ARBA00022737"/>
    </source>
</evidence>
<dbReference type="Pfam" id="PF12796">
    <property type="entry name" value="Ank_2"/>
    <property type="match status" value="1"/>
</dbReference>
<dbReference type="Pfam" id="PF13962">
    <property type="entry name" value="PGG"/>
    <property type="match status" value="1"/>
</dbReference>